<dbReference type="EMBL" id="RQYS01000007">
    <property type="protein sequence ID" value="RRD62692.1"/>
    <property type="molecule type" value="Genomic_DNA"/>
</dbReference>
<proteinExistence type="predicted"/>
<dbReference type="SUPFAM" id="SSF55347">
    <property type="entry name" value="Glyceraldehyde-3-phosphate dehydrogenase-like, C-terminal domain"/>
    <property type="match status" value="1"/>
</dbReference>
<dbReference type="GO" id="GO:0000166">
    <property type="term" value="F:nucleotide binding"/>
    <property type="evidence" value="ECO:0007669"/>
    <property type="project" value="InterPro"/>
</dbReference>
<dbReference type="SUPFAM" id="SSF51735">
    <property type="entry name" value="NAD(P)-binding Rossmann-fold domains"/>
    <property type="match status" value="1"/>
</dbReference>
<dbReference type="OrthoDB" id="9815825at2"/>
<dbReference type="GO" id="GO:0016491">
    <property type="term" value="F:oxidoreductase activity"/>
    <property type="evidence" value="ECO:0007669"/>
    <property type="project" value="UniProtKB-KW"/>
</dbReference>
<evidence type="ECO:0000313" key="5">
    <source>
        <dbReference type="Proteomes" id="UP000278609"/>
    </source>
</evidence>
<evidence type="ECO:0000259" key="3">
    <source>
        <dbReference type="Pfam" id="PF22725"/>
    </source>
</evidence>
<keyword evidence="1" id="KW-0560">Oxidoreductase</keyword>
<evidence type="ECO:0000259" key="2">
    <source>
        <dbReference type="Pfam" id="PF01408"/>
    </source>
</evidence>
<reference evidence="4 5" key="1">
    <citation type="submission" date="2018-11" db="EMBL/GenBank/DDBJ databases">
        <title>Genomes From Bacteria Associated with the Canine Oral Cavity: a Test Case for Automated Genome-Based Taxonomic Assignment.</title>
        <authorList>
            <person name="Coil D.A."/>
            <person name="Jospin G."/>
            <person name="Darling A.E."/>
            <person name="Wallis C."/>
            <person name="Davis I.J."/>
            <person name="Harris S."/>
            <person name="Eisen J.A."/>
            <person name="Holcombe L.J."/>
            <person name="O'Flynn C."/>
        </authorList>
    </citation>
    <scope>NUCLEOTIDE SEQUENCE [LARGE SCALE GENOMIC DNA]</scope>
    <source>
        <strain evidence="4 5">OH2617_COT-023</strain>
    </source>
</reference>
<name>A0A3P1XV35_TANFO</name>
<accession>A0A3P1XV35</accession>
<protein>
    <submittedName>
        <fullName evidence="4">Gfo/Idh/MocA family oxidoreductase</fullName>
    </submittedName>
</protein>
<dbReference type="AlphaFoldDB" id="A0A3P1XV35"/>
<organism evidence="4 5">
    <name type="scientific">Tannerella forsythia</name>
    <name type="common">Bacteroides forsythus</name>
    <dbReference type="NCBI Taxonomy" id="28112"/>
    <lineage>
        <taxon>Bacteria</taxon>
        <taxon>Pseudomonadati</taxon>
        <taxon>Bacteroidota</taxon>
        <taxon>Bacteroidia</taxon>
        <taxon>Bacteroidales</taxon>
        <taxon>Tannerellaceae</taxon>
        <taxon>Tannerella</taxon>
    </lineage>
</organism>
<feature type="domain" description="Gfo/Idh/MocA-like oxidoreductase N-terminal" evidence="2">
    <location>
        <begin position="5"/>
        <end position="135"/>
    </location>
</feature>
<dbReference type="Proteomes" id="UP000278609">
    <property type="component" value="Unassembled WGS sequence"/>
</dbReference>
<dbReference type="Pfam" id="PF22725">
    <property type="entry name" value="GFO_IDH_MocA_C3"/>
    <property type="match status" value="1"/>
</dbReference>
<dbReference type="InterPro" id="IPR036291">
    <property type="entry name" value="NAD(P)-bd_dom_sf"/>
</dbReference>
<dbReference type="InterPro" id="IPR050463">
    <property type="entry name" value="Gfo/Idh/MocA_oxidrdct_glycsds"/>
</dbReference>
<gene>
    <name evidence="4" type="ORF">EII40_02475</name>
</gene>
<dbReference type="InterPro" id="IPR055170">
    <property type="entry name" value="GFO_IDH_MocA-like_dom"/>
</dbReference>
<dbReference type="InterPro" id="IPR000683">
    <property type="entry name" value="Gfo/Idh/MocA-like_OxRdtase_N"/>
</dbReference>
<dbReference type="Gene3D" id="3.40.50.720">
    <property type="entry name" value="NAD(P)-binding Rossmann-like Domain"/>
    <property type="match status" value="1"/>
</dbReference>
<dbReference type="RefSeq" id="WP_124750702.1">
    <property type="nucleotide sequence ID" value="NZ_RQYS01000007.1"/>
</dbReference>
<feature type="domain" description="GFO/IDH/MocA-like oxidoreductase" evidence="3">
    <location>
        <begin position="144"/>
        <end position="233"/>
    </location>
</feature>
<dbReference type="Gene3D" id="3.30.360.10">
    <property type="entry name" value="Dihydrodipicolinate Reductase, domain 2"/>
    <property type="match status" value="1"/>
</dbReference>
<evidence type="ECO:0000256" key="1">
    <source>
        <dbReference type="ARBA" id="ARBA00023002"/>
    </source>
</evidence>
<sequence>MKYPLRTAVVGFGFMGKTHAANLLRSDVMTLSAIVDRSPDVIGQAMAGNLDTGSFEPEVLSSVRQYTDWEECLEKESLDLAYICVHTSKHCEMAMKALRKGLHVFIEKPFVLDVAEGEALIEEARRQQRKIGVAHVVRFMPAYVRLMELYRQETYGALKFLSLTRFSGIPHWGEWEKRRQDFGSSGGALFDLLIHDIDYLHYLLGKPDLIESRCLPGVLSLHDYVSAFWHYEGRDRLVKVEGGNTFHARLPFEAGFRAMFERASVTWSSGKARELYVADDASLQTIALDDAGEGYRDEGAYFARCVLNDTYPEACSAESSLETVRLCHQHIR</sequence>
<dbReference type="PANTHER" id="PTHR43818">
    <property type="entry name" value="BCDNA.GH03377"/>
    <property type="match status" value="1"/>
</dbReference>
<evidence type="ECO:0000313" key="4">
    <source>
        <dbReference type="EMBL" id="RRD62692.1"/>
    </source>
</evidence>
<dbReference type="PANTHER" id="PTHR43818:SF11">
    <property type="entry name" value="BCDNA.GH03377"/>
    <property type="match status" value="1"/>
</dbReference>
<comment type="caution">
    <text evidence="4">The sequence shown here is derived from an EMBL/GenBank/DDBJ whole genome shotgun (WGS) entry which is preliminary data.</text>
</comment>
<dbReference type="Pfam" id="PF01408">
    <property type="entry name" value="GFO_IDH_MocA"/>
    <property type="match status" value="1"/>
</dbReference>